<dbReference type="Proteomes" id="UP001314241">
    <property type="component" value="Unassembled WGS sequence"/>
</dbReference>
<keyword evidence="6" id="KW-1185">Reference proteome</keyword>
<dbReference type="Gene3D" id="1.10.10.10">
    <property type="entry name" value="Winged helix-like DNA-binding domain superfamily/Winged helix DNA-binding domain"/>
    <property type="match status" value="1"/>
</dbReference>
<evidence type="ECO:0000313" key="6">
    <source>
        <dbReference type="Proteomes" id="UP001314241"/>
    </source>
</evidence>
<evidence type="ECO:0000259" key="4">
    <source>
        <dbReference type="PROSITE" id="PS50987"/>
    </source>
</evidence>
<dbReference type="NCBIfam" id="NF033788">
    <property type="entry name" value="HTH_metalloreg"/>
    <property type="match status" value="1"/>
</dbReference>
<gene>
    <name evidence="5" type="ORF">R54876_GBNLAHCA_00495</name>
</gene>
<dbReference type="Pfam" id="PF01022">
    <property type="entry name" value="HTH_5"/>
    <property type="match status" value="1"/>
</dbReference>
<feature type="domain" description="HTH arsR-type" evidence="4">
    <location>
        <begin position="8"/>
        <end position="110"/>
    </location>
</feature>
<proteinExistence type="predicted"/>
<evidence type="ECO:0000256" key="2">
    <source>
        <dbReference type="ARBA" id="ARBA00023125"/>
    </source>
</evidence>
<keyword evidence="1" id="KW-0805">Transcription regulation</keyword>
<name>A0ABM9N456_9LACO</name>
<dbReference type="SMART" id="SM00418">
    <property type="entry name" value="HTH_ARSR"/>
    <property type="match status" value="1"/>
</dbReference>
<dbReference type="InterPro" id="IPR036390">
    <property type="entry name" value="WH_DNA-bd_sf"/>
</dbReference>
<dbReference type="PANTHER" id="PTHR33154:SF33">
    <property type="entry name" value="TRANSCRIPTIONAL REPRESSOR SDPR"/>
    <property type="match status" value="1"/>
</dbReference>
<keyword evidence="2" id="KW-0238">DNA-binding</keyword>
<reference evidence="5 6" key="1">
    <citation type="submission" date="2024-01" db="EMBL/GenBank/DDBJ databases">
        <authorList>
            <person name="Botero Cardona J."/>
        </authorList>
    </citation>
    <scope>NUCLEOTIDE SEQUENCE [LARGE SCALE GENOMIC DNA]</scope>
    <source>
        <strain evidence="5 6">LMG 33000</strain>
    </source>
</reference>
<dbReference type="PRINTS" id="PR00778">
    <property type="entry name" value="HTHARSR"/>
</dbReference>
<accession>A0ABM9N456</accession>
<dbReference type="PANTHER" id="PTHR33154">
    <property type="entry name" value="TRANSCRIPTIONAL REGULATOR, ARSR FAMILY"/>
    <property type="match status" value="1"/>
</dbReference>
<dbReference type="InterPro" id="IPR051081">
    <property type="entry name" value="HTH_MetalResp_TranReg"/>
</dbReference>
<dbReference type="InterPro" id="IPR011991">
    <property type="entry name" value="ArsR-like_HTH"/>
</dbReference>
<dbReference type="InterPro" id="IPR001845">
    <property type="entry name" value="HTH_ArsR_DNA-bd_dom"/>
</dbReference>
<keyword evidence="3" id="KW-0804">Transcription</keyword>
<protein>
    <submittedName>
        <fullName evidence="5">ArsR family (ArsR)</fullName>
    </submittedName>
</protein>
<dbReference type="CDD" id="cd00090">
    <property type="entry name" value="HTH_ARSR"/>
    <property type="match status" value="1"/>
</dbReference>
<sequence length="112" mass="12648">MDKNISALKSDFQNLSGLLQALGDEKRQEIIIQLLGDESCSGLQVGELTSATGLSRPAVSHHLKILRDAELVDYRSEARKNFYYVCPKNEKLTQLQNFIGDVIQYTDRMEES</sequence>
<comment type="caution">
    <text evidence="5">The sequence shown here is derived from an EMBL/GenBank/DDBJ whole genome shotgun (WGS) entry which is preliminary data.</text>
</comment>
<dbReference type="PROSITE" id="PS50987">
    <property type="entry name" value="HTH_ARSR_2"/>
    <property type="match status" value="1"/>
</dbReference>
<evidence type="ECO:0000256" key="1">
    <source>
        <dbReference type="ARBA" id="ARBA00023015"/>
    </source>
</evidence>
<evidence type="ECO:0000256" key="3">
    <source>
        <dbReference type="ARBA" id="ARBA00023163"/>
    </source>
</evidence>
<dbReference type="EMBL" id="CAWVOH010000001">
    <property type="protein sequence ID" value="CAK8053936.1"/>
    <property type="molecule type" value="Genomic_DNA"/>
</dbReference>
<dbReference type="RefSeq" id="WP_349641481.1">
    <property type="nucleotide sequence ID" value="NZ_CAWVOH010000001.1"/>
</dbReference>
<dbReference type="InterPro" id="IPR036388">
    <property type="entry name" value="WH-like_DNA-bd_sf"/>
</dbReference>
<dbReference type="SUPFAM" id="SSF46785">
    <property type="entry name" value="Winged helix' DNA-binding domain"/>
    <property type="match status" value="1"/>
</dbReference>
<evidence type="ECO:0000313" key="5">
    <source>
        <dbReference type="EMBL" id="CAK8053936.1"/>
    </source>
</evidence>
<organism evidence="5 6">
    <name type="scientific">Eupransor demetentiae</name>
    <dbReference type="NCBI Taxonomy" id="3109584"/>
    <lineage>
        <taxon>Bacteria</taxon>
        <taxon>Bacillati</taxon>
        <taxon>Bacillota</taxon>
        <taxon>Bacilli</taxon>
        <taxon>Lactobacillales</taxon>
        <taxon>Lactobacillaceae</taxon>
        <taxon>Eupransor</taxon>
    </lineage>
</organism>